<dbReference type="RefSeq" id="WP_138127290.1">
    <property type="nucleotide sequence ID" value="NZ_SWLG01000009.1"/>
</dbReference>
<dbReference type="GO" id="GO:0009288">
    <property type="term" value="C:bacterial-type flagellum"/>
    <property type="evidence" value="ECO:0007669"/>
    <property type="project" value="UniProtKB-SubCell"/>
</dbReference>
<dbReference type="GO" id="GO:0005576">
    <property type="term" value="C:extracellular region"/>
    <property type="evidence" value="ECO:0007669"/>
    <property type="project" value="UniProtKB-SubCell"/>
</dbReference>
<evidence type="ECO:0000259" key="5">
    <source>
        <dbReference type="Pfam" id="PF00669"/>
    </source>
</evidence>
<evidence type="ECO:0000256" key="1">
    <source>
        <dbReference type="ARBA" id="ARBA00005709"/>
    </source>
</evidence>
<dbReference type="PANTHER" id="PTHR42792:SF2">
    <property type="entry name" value="FLAGELLIN"/>
    <property type="match status" value="1"/>
</dbReference>
<dbReference type="AlphaFoldDB" id="A0A5R9EZ91"/>
<dbReference type="EMBL" id="SWLG01000009">
    <property type="protein sequence ID" value="TLS36612.1"/>
    <property type="molecule type" value="Genomic_DNA"/>
</dbReference>
<dbReference type="GO" id="GO:0005198">
    <property type="term" value="F:structural molecule activity"/>
    <property type="evidence" value="ECO:0007669"/>
    <property type="project" value="UniProtKB-UniRule"/>
</dbReference>
<dbReference type="Pfam" id="PF00669">
    <property type="entry name" value="Flagellin_N"/>
    <property type="match status" value="1"/>
</dbReference>
<accession>A0A5R9EZ91</accession>
<comment type="function">
    <text evidence="4">Flagellin is the subunit protein which polymerizes to form the filaments of bacterial flagella.</text>
</comment>
<dbReference type="Proteomes" id="UP000308230">
    <property type="component" value="Unassembled WGS sequence"/>
</dbReference>
<evidence type="ECO:0000259" key="6">
    <source>
        <dbReference type="Pfam" id="PF00700"/>
    </source>
</evidence>
<dbReference type="InterPro" id="IPR001029">
    <property type="entry name" value="Flagellin_N"/>
</dbReference>
<dbReference type="PANTHER" id="PTHR42792">
    <property type="entry name" value="FLAGELLIN"/>
    <property type="match status" value="1"/>
</dbReference>
<keyword evidence="4" id="KW-0964">Secreted</keyword>
<keyword evidence="7" id="KW-0966">Cell projection</keyword>
<dbReference type="NCBIfam" id="NF009446">
    <property type="entry name" value="PRK12804.1"/>
    <property type="match status" value="1"/>
</dbReference>
<comment type="similarity">
    <text evidence="1 4">Belongs to the bacterial flagellin family.</text>
</comment>
<dbReference type="InterPro" id="IPR042187">
    <property type="entry name" value="Flagellin_C_sub2"/>
</dbReference>
<feature type="domain" description="Flagellin C-terminal" evidence="6">
    <location>
        <begin position="212"/>
        <end position="297"/>
    </location>
</feature>
<reference evidence="7 8" key="1">
    <citation type="submission" date="2019-04" db="EMBL/GenBank/DDBJ databases">
        <title>Bacillus caeni sp. nov., a bacterium isolated from mangrove sediment.</title>
        <authorList>
            <person name="Huang H."/>
            <person name="Mo K."/>
            <person name="Hu Y."/>
        </authorList>
    </citation>
    <scope>NUCLEOTIDE SEQUENCE [LARGE SCALE GENOMIC DNA]</scope>
    <source>
        <strain evidence="7 8">HB172195</strain>
    </source>
</reference>
<evidence type="ECO:0000256" key="2">
    <source>
        <dbReference type="ARBA" id="ARBA00020110"/>
    </source>
</evidence>
<comment type="subcellular location">
    <subcellularLocation>
        <location evidence="4">Secreted</location>
    </subcellularLocation>
    <subcellularLocation>
        <location evidence="4">Bacterial flagellum</location>
    </subcellularLocation>
</comment>
<comment type="caution">
    <text evidence="7">The sequence shown here is derived from an EMBL/GenBank/DDBJ whole genome shotgun (WGS) entry which is preliminary data.</text>
</comment>
<dbReference type="Pfam" id="PF00700">
    <property type="entry name" value="Flagellin_C"/>
    <property type="match status" value="1"/>
</dbReference>
<organism evidence="7 8">
    <name type="scientific">Exobacillus caeni</name>
    <dbReference type="NCBI Taxonomy" id="2574798"/>
    <lineage>
        <taxon>Bacteria</taxon>
        <taxon>Bacillati</taxon>
        <taxon>Bacillota</taxon>
        <taxon>Bacilli</taxon>
        <taxon>Bacillales</taxon>
        <taxon>Guptibacillaceae</taxon>
        <taxon>Exobacillus</taxon>
    </lineage>
</organism>
<dbReference type="InterPro" id="IPR046358">
    <property type="entry name" value="Flagellin_C"/>
</dbReference>
<dbReference type="Gene3D" id="1.20.1330.10">
    <property type="entry name" value="f41 fragment of flagellin, N-terminal domain"/>
    <property type="match status" value="1"/>
</dbReference>
<proteinExistence type="inferred from homology"/>
<feature type="domain" description="Flagellin N-terminal" evidence="5">
    <location>
        <begin position="3"/>
        <end position="140"/>
    </location>
</feature>
<dbReference type="InterPro" id="IPR001492">
    <property type="entry name" value="Flagellin"/>
</dbReference>
<keyword evidence="7" id="KW-0282">Flagellum</keyword>
<evidence type="ECO:0000313" key="8">
    <source>
        <dbReference type="Proteomes" id="UP000308230"/>
    </source>
</evidence>
<dbReference type="PRINTS" id="PR00207">
    <property type="entry name" value="FLAGELLIN"/>
</dbReference>
<evidence type="ECO:0000256" key="4">
    <source>
        <dbReference type="RuleBase" id="RU362073"/>
    </source>
</evidence>
<protein>
    <recommendedName>
        <fullName evidence="2 4">Flagellin</fullName>
    </recommendedName>
</protein>
<keyword evidence="7" id="KW-0969">Cilium</keyword>
<keyword evidence="3 4" id="KW-0975">Bacterial flagellum</keyword>
<dbReference type="SUPFAM" id="SSF64518">
    <property type="entry name" value="Phase 1 flagellin"/>
    <property type="match status" value="1"/>
</dbReference>
<evidence type="ECO:0000313" key="7">
    <source>
        <dbReference type="EMBL" id="TLS36612.1"/>
    </source>
</evidence>
<sequence>MRINHNLAALNTFNRMSANQSFASKSMERLSSGQRINRASDDAAGLAISEKMRSQIRGLNQAERNAQDSISLLQTAEGGLNEVHSVLQRMRELAVQSANDGNTDTDRAKLQEEVNELAKEITRISNDTEFNNKKLLNGSQDSTNTTNFTAATGLTFHIGANSGQNITTDIGSFDAFTLGVDDAGGAVATDSGGATATGGINISTQTTADAAIDTITTAIETVSTARSSIGATQNRLEHTINNLNTSAENLTAAESRIRDVDMAKEMMEFTKNNILTQASQAMLAQSNQMPQGVLQLLR</sequence>
<evidence type="ECO:0000256" key="3">
    <source>
        <dbReference type="ARBA" id="ARBA00023143"/>
    </source>
</evidence>
<dbReference type="OrthoDB" id="9796789at2"/>
<keyword evidence="8" id="KW-1185">Reference proteome</keyword>
<name>A0A5R9EZ91_9BACL</name>
<dbReference type="Gene3D" id="6.10.10.10">
    <property type="entry name" value="Flagellar export chaperone, C-terminal domain"/>
    <property type="match status" value="1"/>
</dbReference>
<gene>
    <name evidence="7" type="ORF">FCL54_13905</name>
</gene>